<dbReference type="InterPro" id="IPR011613">
    <property type="entry name" value="GH15-like"/>
</dbReference>
<keyword evidence="4" id="KW-1185">Reference proteome</keyword>
<dbReference type="Pfam" id="PF00723">
    <property type="entry name" value="Glyco_hydro_15"/>
    <property type="match status" value="1"/>
</dbReference>
<feature type="domain" description="Trehalase-like N-terminal" evidence="2">
    <location>
        <begin position="9"/>
        <end position="138"/>
    </location>
</feature>
<evidence type="ECO:0000313" key="3">
    <source>
        <dbReference type="EMBL" id="GAA5494380.1"/>
    </source>
</evidence>
<protein>
    <submittedName>
        <fullName evidence="3">Trehalase</fullName>
    </submittedName>
</protein>
<dbReference type="RefSeq" id="WP_346187355.1">
    <property type="nucleotide sequence ID" value="NZ_BAABRL010000001.1"/>
</dbReference>
<dbReference type="InterPro" id="IPR008928">
    <property type="entry name" value="6-hairpin_glycosidase_sf"/>
</dbReference>
<sequence>MDLSSDYHHGIIGNGRTCAIIDADSSIVFSCMPDFDSGTIFAKMLDEDKGGHFTISMQSGKVVSQEYEKNTGILRTVFKGKSGSFELIDFMPRYSWDGRSGTKKEVSADIVRVLKPLSGNPEIIVDYNPQLEYARFNTKSFKFGRNRIKTTTGGTCPSGKTIYESCYLYSSIASDKILKKEAFKLTEQKFLLLSYHDKVISPDEERVELMLQRTRSYWLLWSARTHRCDQYSEEILRSAITLKMLQFSPTGAVVAAATTSLPETIGEERNWDYRFCWIRDGSMTVDVLNRIGHPSMAGSFIHWVMETVPTKDDALQIMYGIRGEKTLTEEALGHLEGYQGSSPVRIGNAAYHQQQHDIYGILMDLIYKELIQHDLGDRHPAPETLDQLWTRVRSIVKTVGEFWKDPDRGIWEIRGEAKHFVFSKVLCWVAVDRAIKIGNMLKKYDWAKQHEALRDEIHNDICTKGWSKKKKAFTQVYGSEDLDSANLLMADYGFIDPMDKRFISTVEQSEKELCRGGLMYRYKNQDDFGEPSSAFTVCSFWMVKALARCGKRAQAQRRFRQLLKFANPKGLYGEDLDFKTKRHLGNFPQAYSHLALIDCALELAEDCKDYLIEE</sequence>
<name>A0ABP9UXE5_9BACT</name>
<dbReference type="EMBL" id="BAABRL010000001">
    <property type="protein sequence ID" value="GAA5494380.1"/>
    <property type="molecule type" value="Genomic_DNA"/>
</dbReference>
<dbReference type="Gene3D" id="1.50.10.10">
    <property type="match status" value="1"/>
</dbReference>
<proteinExistence type="predicted"/>
<feature type="domain" description="GH15-like" evidence="1">
    <location>
        <begin position="232"/>
        <end position="600"/>
    </location>
</feature>
<comment type="caution">
    <text evidence="3">The sequence shown here is derived from an EMBL/GenBank/DDBJ whole genome shotgun (WGS) entry which is preliminary data.</text>
</comment>
<reference evidence="3 4" key="1">
    <citation type="submission" date="2024-02" db="EMBL/GenBank/DDBJ databases">
        <title>Rubritalea halochordaticola NBRC 107102.</title>
        <authorList>
            <person name="Ichikawa N."/>
            <person name="Katano-Makiyama Y."/>
            <person name="Hidaka K."/>
        </authorList>
    </citation>
    <scope>NUCLEOTIDE SEQUENCE [LARGE SCALE GENOMIC DNA]</scope>
    <source>
        <strain evidence="3 4">NBRC 107102</strain>
    </source>
</reference>
<dbReference type="Pfam" id="PF19291">
    <property type="entry name" value="TREH_N"/>
    <property type="match status" value="1"/>
</dbReference>
<dbReference type="SUPFAM" id="SSF48208">
    <property type="entry name" value="Six-hairpin glycosidases"/>
    <property type="match status" value="1"/>
</dbReference>
<dbReference type="PANTHER" id="PTHR31616">
    <property type="entry name" value="TREHALASE"/>
    <property type="match status" value="1"/>
</dbReference>
<evidence type="ECO:0000259" key="1">
    <source>
        <dbReference type="Pfam" id="PF00723"/>
    </source>
</evidence>
<dbReference type="InterPro" id="IPR045582">
    <property type="entry name" value="Trehalase-like_N"/>
</dbReference>
<gene>
    <name evidence="3" type="ORF">Rhal01_00540</name>
</gene>
<dbReference type="PANTHER" id="PTHR31616:SF0">
    <property type="entry name" value="GLUCAN 1,4-ALPHA-GLUCOSIDASE"/>
    <property type="match status" value="1"/>
</dbReference>
<dbReference type="InterPro" id="IPR012341">
    <property type="entry name" value="6hp_glycosidase-like_sf"/>
</dbReference>
<organism evidence="3 4">
    <name type="scientific">Rubritalea halochordaticola</name>
    <dbReference type="NCBI Taxonomy" id="714537"/>
    <lineage>
        <taxon>Bacteria</taxon>
        <taxon>Pseudomonadati</taxon>
        <taxon>Verrucomicrobiota</taxon>
        <taxon>Verrucomicrobiia</taxon>
        <taxon>Verrucomicrobiales</taxon>
        <taxon>Rubritaleaceae</taxon>
        <taxon>Rubritalea</taxon>
    </lineage>
</organism>
<evidence type="ECO:0000313" key="4">
    <source>
        <dbReference type="Proteomes" id="UP001424741"/>
    </source>
</evidence>
<dbReference type="Proteomes" id="UP001424741">
    <property type="component" value="Unassembled WGS sequence"/>
</dbReference>
<evidence type="ECO:0000259" key="2">
    <source>
        <dbReference type="Pfam" id="PF19291"/>
    </source>
</evidence>
<accession>A0ABP9UXE5</accession>